<evidence type="ECO:0000313" key="1">
    <source>
        <dbReference type="EMBL" id="KAF0760201.1"/>
    </source>
</evidence>
<proteinExistence type="predicted"/>
<gene>
    <name evidence="1" type="ORF">FWK35_00014343</name>
</gene>
<sequence length="148" mass="16921">MTSITSRNTAPISNYGGGFRCKSEYPLCIIQVKSKHFPTVFKKIEKNKKKKMTEKREFLRNSILCGKGGKTVVGIHFSFWLCRGYAPGGRHFWEFPLFHPALWGLPLYRLLDGKKTLSNASTVVENQTFGAGVTKYQFSTKSIFFIWL</sequence>
<dbReference type="Proteomes" id="UP000478052">
    <property type="component" value="Unassembled WGS sequence"/>
</dbReference>
<dbReference type="AlphaFoldDB" id="A0A6G0YRP8"/>
<evidence type="ECO:0000313" key="2">
    <source>
        <dbReference type="Proteomes" id="UP000478052"/>
    </source>
</evidence>
<accession>A0A6G0YRP8</accession>
<protein>
    <submittedName>
        <fullName evidence="1">Uncharacterized protein</fullName>
    </submittedName>
</protein>
<keyword evidence="2" id="KW-1185">Reference proteome</keyword>
<comment type="caution">
    <text evidence="1">The sequence shown here is derived from an EMBL/GenBank/DDBJ whole genome shotgun (WGS) entry which is preliminary data.</text>
</comment>
<reference evidence="1 2" key="1">
    <citation type="submission" date="2019-08" db="EMBL/GenBank/DDBJ databases">
        <title>Whole genome of Aphis craccivora.</title>
        <authorList>
            <person name="Voronova N.V."/>
            <person name="Shulinski R.S."/>
            <person name="Bandarenka Y.V."/>
            <person name="Zhorov D.G."/>
            <person name="Warner D."/>
        </authorList>
    </citation>
    <scope>NUCLEOTIDE SEQUENCE [LARGE SCALE GENOMIC DNA]</scope>
    <source>
        <strain evidence="1">180601</strain>
        <tissue evidence="1">Whole Body</tissue>
    </source>
</reference>
<name>A0A6G0YRP8_APHCR</name>
<dbReference type="EMBL" id="VUJU01002755">
    <property type="protein sequence ID" value="KAF0760201.1"/>
    <property type="molecule type" value="Genomic_DNA"/>
</dbReference>
<organism evidence="1 2">
    <name type="scientific">Aphis craccivora</name>
    <name type="common">Cowpea aphid</name>
    <dbReference type="NCBI Taxonomy" id="307492"/>
    <lineage>
        <taxon>Eukaryota</taxon>
        <taxon>Metazoa</taxon>
        <taxon>Ecdysozoa</taxon>
        <taxon>Arthropoda</taxon>
        <taxon>Hexapoda</taxon>
        <taxon>Insecta</taxon>
        <taxon>Pterygota</taxon>
        <taxon>Neoptera</taxon>
        <taxon>Paraneoptera</taxon>
        <taxon>Hemiptera</taxon>
        <taxon>Sternorrhyncha</taxon>
        <taxon>Aphidomorpha</taxon>
        <taxon>Aphidoidea</taxon>
        <taxon>Aphididae</taxon>
        <taxon>Aphidini</taxon>
        <taxon>Aphis</taxon>
        <taxon>Aphis</taxon>
    </lineage>
</organism>
<dbReference type="OrthoDB" id="21128at2759"/>